<evidence type="ECO:0008006" key="3">
    <source>
        <dbReference type="Google" id="ProtNLM"/>
    </source>
</evidence>
<organism evidence="1 2">
    <name type="scientific">Flavobacterium humidisoli</name>
    <dbReference type="NCBI Taxonomy" id="2937442"/>
    <lineage>
        <taxon>Bacteria</taxon>
        <taxon>Pseudomonadati</taxon>
        <taxon>Bacteroidota</taxon>
        <taxon>Flavobacteriia</taxon>
        <taxon>Flavobacteriales</taxon>
        <taxon>Flavobacteriaceae</taxon>
        <taxon>Flavobacterium</taxon>
    </lineage>
</organism>
<reference evidence="1 2" key="1">
    <citation type="submission" date="2022-04" db="EMBL/GenBank/DDBJ databases">
        <authorList>
            <person name="Ra J.-S."/>
            <person name="Kim S.-B."/>
        </authorList>
    </citation>
    <scope>NUCLEOTIDE SEQUENCE [LARGE SCALE GENOMIC DNA]</scope>
    <source>
        <strain evidence="1 2">MMS21-Er5</strain>
    </source>
</reference>
<dbReference type="EMBL" id="CP096829">
    <property type="protein sequence ID" value="UPZ17919.1"/>
    <property type="molecule type" value="Genomic_DNA"/>
</dbReference>
<gene>
    <name evidence="1" type="ORF">M0M44_11355</name>
</gene>
<evidence type="ECO:0000313" key="2">
    <source>
        <dbReference type="Proteomes" id="UP000829998"/>
    </source>
</evidence>
<accession>A0ABY4LXX0</accession>
<dbReference type="RefSeq" id="WP_248729857.1">
    <property type="nucleotide sequence ID" value="NZ_CP096829.1"/>
</dbReference>
<protein>
    <recommendedName>
        <fullName evidence="3">Transcriptional regulator, AbiEi antitoxin, Type IV TA system</fullName>
    </recommendedName>
</protein>
<dbReference type="Proteomes" id="UP000829998">
    <property type="component" value="Chromosome"/>
</dbReference>
<keyword evidence="2" id="KW-1185">Reference proteome</keyword>
<dbReference type="InterPro" id="IPR046484">
    <property type="entry name" value="DUF6577"/>
</dbReference>
<name>A0ABY4LXX0_9FLAO</name>
<sequence length="241" mass="28530">MNTELEYKLGKYFENKPTITRVELICAIKKDYPSWTQSTITVYISKLKKTGKLRSPSRGLYTLKIKKGFHPEITLKLKKLYNRVHREYPYINYCVWDTSWLNSLMRHQPFRQYLIIEVEKDAISQTFNTISEAFKNVYVNPDTNIFNYYIYNSEDVIIIKPLISEAPVEYQKKIVISSLEKLLVDMIIDKDIFAAQQGELEDIFFNALEKYTVNILKMKRYALRRNRAKEITKILNLISAK</sequence>
<dbReference type="Pfam" id="PF20217">
    <property type="entry name" value="DUF6577"/>
    <property type="match status" value="1"/>
</dbReference>
<proteinExistence type="predicted"/>
<evidence type="ECO:0000313" key="1">
    <source>
        <dbReference type="EMBL" id="UPZ17919.1"/>
    </source>
</evidence>